<evidence type="ECO:0000256" key="1">
    <source>
        <dbReference type="ARBA" id="ARBA00022468"/>
    </source>
</evidence>
<dbReference type="InterPro" id="IPR027038">
    <property type="entry name" value="RanGap"/>
</dbReference>
<reference evidence="4 5" key="1">
    <citation type="journal article" date="2018" name="BMC Genomics">
        <title>The genome of Naegleria lovaniensis, the basis for a comparative approach to unravel pathogenicity factors of the human pathogenic amoeba N. fowleri.</title>
        <authorList>
            <person name="Liechti N."/>
            <person name="Schurch N."/>
            <person name="Bruggmann R."/>
            <person name="Wittwer M."/>
        </authorList>
    </citation>
    <scope>NUCLEOTIDE SEQUENCE [LARGE SCALE GENOMIC DNA]</scope>
    <source>
        <strain evidence="4 5">ATCC 30569</strain>
    </source>
</reference>
<evidence type="ECO:0008006" key="6">
    <source>
        <dbReference type="Google" id="ProtNLM"/>
    </source>
</evidence>
<comment type="caution">
    <text evidence="4">The sequence shown here is derived from an EMBL/GenBank/DDBJ whole genome shotgun (WGS) entry which is preliminary data.</text>
</comment>
<dbReference type="Gene3D" id="3.80.10.10">
    <property type="entry name" value="Ribonuclease Inhibitor"/>
    <property type="match status" value="3"/>
</dbReference>
<dbReference type="InterPro" id="IPR006553">
    <property type="entry name" value="Leu-rich_rpt_Cys-con_subtyp"/>
</dbReference>
<dbReference type="InterPro" id="IPR032675">
    <property type="entry name" value="LRR_dom_sf"/>
</dbReference>
<organism evidence="4 5">
    <name type="scientific">Naegleria lovaniensis</name>
    <name type="common">Amoeba</name>
    <dbReference type="NCBI Taxonomy" id="51637"/>
    <lineage>
        <taxon>Eukaryota</taxon>
        <taxon>Discoba</taxon>
        <taxon>Heterolobosea</taxon>
        <taxon>Tetramitia</taxon>
        <taxon>Eutetramitia</taxon>
        <taxon>Vahlkampfiidae</taxon>
        <taxon>Naegleria</taxon>
    </lineage>
</organism>
<dbReference type="SUPFAM" id="SSF52047">
    <property type="entry name" value="RNI-like"/>
    <property type="match status" value="1"/>
</dbReference>
<dbReference type="GO" id="GO:0005829">
    <property type="term" value="C:cytosol"/>
    <property type="evidence" value="ECO:0007669"/>
    <property type="project" value="TreeGrafter"/>
</dbReference>
<dbReference type="SMART" id="SM00368">
    <property type="entry name" value="LRR_RI"/>
    <property type="match status" value="6"/>
</dbReference>
<dbReference type="PANTHER" id="PTHR24113:SF12">
    <property type="entry name" value="RAN GTPASE-ACTIVATING PROTEIN 1"/>
    <property type="match status" value="1"/>
</dbReference>
<dbReference type="InterPro" id="IPR001611">
    <property type="entry name" value="Leu-rich_rpt"/>
</dbReference>
<dbReference type="GO" id="GO:0031267">
    <property type="term" value="F:small GTPase binding"/>
    <property type="evidence" value="ECO:0007669"/>
    <property type="project" value="TreeGrafter"/>
</dbReference>
<dbReference type="SMART" id="SM00367">
    <property type="entry name" value="LRR_CC"/>
    <property type="match status" value="4"/>
</dbReference>
<name>A0AA88KBZ9_NAELO</name>
<keyword evidence="2" id="KW-0433">Leucine-rich repeat</keyword>
<evidence type="ECO:0000313" key="5">
    <source>
        <dbReference type="Proteomes" id="UP000816034"/>
    </source>
</evidence>
<dbReference type="SUPFAM" id="SSF81383">
    <property type="entry name" value="F-box domain"/>
    <property type="match status" value="1"/>
</dbReference>
<dbReference type="GO" id="GO:0005096">
    <property type="term" value="F:GTPase activator activity"/>
    <property type="evidence" value="ECO:0007669"/>
    <property type="project" value="UniProtKB-KW"/>
</dbReference>
<dbReference type="GO" id="GO:0006913">
    <property type="term" value="P:nucleocytoplasmic transport"/>
    <property type="evidence" value="ECO:0007669"/>
    <property type="project" value="TreeGrafter"/>
</dbReference>
<dbReference type="AlphaFoldDB" id="A0AA88KBZ9"/>
<keyword evidence="3" id="KW-0677">Repeat</keyword>
<dbReference type="PANTHER" id="PTHR24113">
    <property type="entry name" value="RAN GTPASE-ACTIVATING PROTEIN 1"/>
    <property type="match status" value="1"/>
</dbReference>
<protein>
    <recommendedName>
        <fullName evidence="6">F-box domain-containing protein</fullName>
    </recommendedName>
</protein>
<dbReference type="InterPro" id="IPR036047">
    <property type="entry name" value="F-box-like_dom_sf"/>
</dbReference>
<evidence type="ECO:0000256" key="2">
    <source>
        <dbReference type="ARBA" id="ARBA00022614"/>
    </source>
</evidence>
<gene>
    <name evidence="4" type="ORF">C9374_012139</name>
</gene>
<proteinExistence type="predicted"/>
<dbReference type="SMART" id="SM00365">
    <property type="entry name" value="LRR_SD22"/>
    <property type="match status" value="3"/>
</dbReference>
<evidence type="ECO:0000313" key="4">
    <source>
        <dbReference type="EMBL" id="KAG2373400.1"/>
    </source>
</evidence>
<sequence>MGLTLSSNSSVNSYTPSCFDDDLCVYIMSFLEFDTIKVCFFVSKQWNMMARKTPVSLMMRYNYHNGLEKRLELMSKCQHVNITSLDLGQNSIEKPSAIKNIVQSKIASRLKVLKLDYNYSLRDSALSLITTSTKLTNLQVLNVNHCNITDIGVEALAQSVIMSNLRELHLQGNDISEKGARALSTSKFMSKLQILHLGYFKMEITRIGSKGAHYLAHGNSKFTELYLSFCDIGDSGAIEIGKSPHMSNLTVLNLRSNNIGNEGAMALIGSDYLTTLTFLDLSGNRLEKSGAKLIALKLSNLTTLRVGSNEIQEEGAISIVTSPHMSNLTCLSMSYNSLGVNFAEKLASSPYLSKLKSLDLCGNQLGDEGTIIIASSGENLKNLTQLVHELSHNQSTTVILKKFGKQEISHRQSQQQQ</sequence>
<dbReference type="GeneID" id="68104593"/>
<keyword evidence="5" id="KW-1185">Reference proteome</keyword>
<dbReference type="SMART" id="SM00369">
    <property type="entry name" value="LRR_TYP"/>
    <property type="match status" value="5"/>
</dbReference>
<dbReference type="EMBL" id="PYSW02000055">
    <property type="protein sequence ID" value="KAG2373400.1"/>
    <property type="molecule type" value="Genomic_DNA"/>
</dbReference>
<dbReference type="Proteomes" id="UP000816034">
    <property type="component" value="Unassembled WGS sequence"/>
</dbReference>
<evidence type="ECO:0000256" key="3">
    <source>
        <dbReference type="ARBA" id="ARBA00022737"/>
    </source>
</evidence>
<dbReference type="GO" id="GO:0048471">
    <property type="term" value="C:perinuclear region of cytoplasm"/>
    <property type="evidence" value="ECO:0007669"/>
    <property type="project" value="TreeGrafter"/>
</dbReference>
<accession>A0AA88KBZ9</accession>
<dbReference type="RefSeq" id="XP_044542574.1">
    <property type="nucleotide sequence ID" value="XM_044687873.1"/>
</dbReference>
<dbReference type="GO" id="GO:0005634">
    <property type="term" value="C:nucleus"/>
    <property type="evidence" value="ECO:0007669"/>
    <property type="project" value="TreeGrafter"/>
</dbReference>
<keyword evidence="1" id="KW-0343">GTPase activation</keyword>
<dbReference type="InterPro" id="IPR003591">
    <property type="entry name" value="Leu-rich_rpt_typical-subtyp"/>
</dbReference>
<dbReference type="Pfam" id="PF13516">
    <property type="entry name" value="LRR_6"/>
    <property type="match status" value="7"/>
</dbReference>